<proteinExistence type="predicted"/>
<dbReference type="InterPro" id="IPR011041">
    <property type="entry name" value="Quinoprot_gluc/sorb_DH_b-prop"/>
</dbReference>
<dbReference type="EMBL" id="JABFDB010000001">
    <property type="protein sequence ID" value="NYZ18090.1"/>
    <property type="molecule type" value="Genomic_DNA"/>
</dbReference>
<evidence type="ECO:0000313" key="3">
    <source>
        <dbReference type="EMBL" id="NYZ18090.1"/>
    </source>
</evidence>
<evidence type="ECO:0000313" key="4">
    <source>
        <dbReference type="Proteomes" id="UP000584642"/>
    </source>
</evidence>
<accession>A0ABX2T179</accession>
<dbReference type="PANTHER" id="PTHR19328">
    <property type="entry name" value="HEDGEHOG-INTERACTING PROTEIN"/>
    <property type="match status" value="1"/>
</dbReference>
<keyword evidence="1" id="KW-0732">Signal</keyword>
<dbReference type="Gene3D" id="2.120.10.30">
    <property type="entry name" value="TolB, C-terminal domain"/>
    <property type="match status" value="1"/>
</dbReference>
<gene>
    <name evidence="3" type="ORF">HND93_00075</name>
</gene>
<dbReference type="InterPro" id="IPR011042">
    <property type="entry name" value="6-blade_b-propeller_TolB-like"/>
</dbReference>
<dbReference type="InterPro" id="IPR012938">
    <property type="entry name" value="Glc/Sorbosone_DH"/>
</dbReference>
<keyword evidence="4" id="KW-1185">Reference proteome</keyword>
<dbReference type="Pfam" id="PF07995">
    <property type="entry name" value="GSDH"/>
    <property type="match status" value="1"/>
</dbReference>
<evidence type="ECO:0000256" key="1">
    <source>
        <dbReference type="SAM" id="SignalP"/>
    </source>
</evidence>
<sequence length="382" mass="40599">MMARVIATMAVAVTAAVFPVACVQAQPDSVDTAAGMVVVTTLAGGLVHPWAVDVLPDGRLLVTERPGRLRIVGMDGSLSDPLGGTPEVFAEGQGGLLDVALDPDFRTNRTVYLSFAEPGEGGASTALGRGRLADDRIEGFEVIFRQQPKLAGPNHFGGRIVFAPDGTLFLTMGERFKFDPAQDLSDHLGTIVRIRPDGSVPDGNPFANRSGARPEIWSYGHRNIEAAAIDPATGNLWVAEMGPRGGDELNRPEAGRNHGWPLVSWGRHYDGRDIPDPPTRPEFADAVRHWTPVISPSGMVFYGGDQFPAWTGSALVGGLSSKGIVRLTIADGAVTDEERIPLDARIRDVAVAADGAVYVLTDAEDGRVLRLGAQPRAEGSSR</sequence>
<dbReference type="PANTHER" id="PTHR19328:SF75">
    <property type="entry name" value="ALDOSE SUGAR DEHYDROGENASE YLII"/>
    <property type="match status" value="1"/>
</dbReference>
<name>A0ABX2T179_9PROT</name>
<feature type="domain" description="Glucose/Sorbosone dehydrogenase" evidence="2">
    <location>
        <begin position="47"/>
        <end position="370"/>
    </location>
</feature>
<feature type="signal peptide" evidence="1">
    <location>
        <begin position="1"/>
        <end position="25"/>
    </location>
</feature>
<dbReference type="Proteomes" id="UP000584642">
    <property type="component" value="Unassembled WGS sequence"/>
</dbReference>
<reference evidence="3 4" key="1">
    <citation type="submission" date="2020-05" db="EMBL/GenBank/DDBJ databases">
        <title>Azospirillum oleiclasticum sp. nov, a nitrogen-fixing and heavy crude oil-emulsifying bacterium isolated from the crude oil of Yumen Oilfield.</title>
        <authorList>
            <person name="Wu D."/>
            <person name="Cai M."/>
            <person name="Zhang X."/>
        </authorList>
    </citation>
    <scope>NUCLEOTIDE SEQUENCE [LARGE SCALE GENOMIC DNA]</scope>
    <source>
        <strain evidence="3 4">ROY-1-1-2</strain>
    </source>
</reference>
<feature type="chain" id="PRO_5045893527" evidence="1">
    <location>
        <begin position="26"/>
        <end position="382"/>
    </location>
</feature>
<comment type="caution">
    <text evidence="3">The sequence shown here is derived from an EMBL/GenBank/DDBJ whole genome shotgun (WGS) entry which is preliminary data.</text>
</comment>
<dbReference type="SUPFAM" id="SSF50952">
    <property type="entry name" value="Soluble quinoprotein glucose dehydrogenase"/>
    <property type="match status" value="1"/>
</dbReference>
<evidence type="ECO:0000259" key="2">
    <source>
        <dbReference type="Pfam" id="PF07995"/>
    </source>
</evidence>
<organism evidence="3 4">
    <name type="scientific">Azospirillum oleiclasticum</name>
    <dbReference type="NCBI Taxonomy" id="2735135"/>
    <lineage>
        <taxon>Bacteria</taxon>
        <taxon>Pseudomonadati</taxon>
        <taxon>Pseudomonadota</taxon>
        <taxon>Alphaproteobacteria</taxon>
        <taxon>Rhodospirillales</taxon>
        <taxon>Azospirillaceae</taxon>
        <taxon>Azospirillum</taxon>
    </lineage>
</organism>
<protein>
    <submittedName>
        <fullName evidence="3">PQQ-dependent sugar dehydrogenase</fullName>
    </submittedName>
</protein>